<dbReference type="EMBL" id="ASPP01028923">
    <property type="protein sequence ID" value="ETO04805.1"/>
    <property type="molecule type" value="Genomic_DNA"/>
</dbReference>
<keyword evidence="2" id="KW-1185">Reference proteome</keyword>
<dbReference type="AlphaFoldDB" id="X6LVR8"/>
<organism evidence="1 2">
    <name type="scientific">Reticulomyxa filosa</name>
    <dbReference type="NCBI Taxonomy" id="46433"/>
    <lineage>
        <taxon>Eukaryota</taxon>
        <taxon>Sar</taxon>
        <taxon>Rhizaria</taxon>
        <taxon>Retaria</taxon>
        <taxon>Foraminifera</taxon>
        <taxon>Monothalamids</taxon>
        <taxon>Reticulomyxidae</taxon>
        <taxon>Reticulomyxa</taxon>
    </lineage>
</organism>
<comment type="caution">
    <text evidence="1">The sequence shown here is derived from an EMBL/GenBank/DDBJ whole genome shotgun (WGS) entry which is preliminary data.</text>
</comment>
<accession>X6LVR8</accession>
<gene>
    <name evidence="1" type="ORF">RFI_32591</name>
</gene>
<dbReference type="Proteomes" id="UP000023152">
    <property type="component" value="Unassembled WGS sequence"/>
</dbReference>
<evidence type="ECO:0000313" key="2">
    <source>
        <dbReference type="Proteomes" id="UP000023152"/>
    </source>
</evidence>
<name>X6LVR8_RETFI</name>
<reference evidence="1 2" key="1">
    <citation type="journal article" date="2013" name="Curr. Biol.">
        <title>The Genome of the Foraminiferan Reticulomyxa filosa.</title>
        <authorList>
            <person name="Glockner G."/>
            <person name="Hulsmann N."/>
            <person name="Schleicher M."/>
            <person name="Noegel A.A."/>
            <person name="Eichinger L."/>
            <person name="Gallinger C."/>
            <person name="Pawlowski J."/>
            <person name="Sierra R."/>
            <person name="Euteneuer U."/>
            <person name="Pillet L."/>
            <person name="Moustafa A."/>
            <person name="Platzer M."/>
            <person name="Groth M."/>
            <person name="Szafranski K."/>
            <person name="Schliwa M."/>
        </authorList>
    </citation>
    <scope>NUCLEOTIDE SEQUENCE [LARGE SCALE GENOMIC DNA]</scope>
</reference>
<evidence type="ECO:0000313" key="1">
    <source>
        <dbReference type="EMBL" id="ETO04805.1"/>
    </source>
</evidence>
<sequence>MQRGELKNIDDHSPDWNYQGNTVPKVFMYKSRNKVKKTKSCFYVFLDNNKIALNSLTQLKSFLQFMYRQLVIYTRNTNLPVVQQIIPLNQIILPSLIKYSQSIACNMYIERKDHDSEDSLHEVKSTYIFFWSKNGMPLIYPLCY</sequence>
<proteinExistence type="predicted"/>
<protein>
    <submittedName>
        <fullName evidence="1">Uncharacterized protein</fullName>
    </submittedName>
</protein>